<dbReference type="SFLD" id="SFLDS00003">
    <property type="entry name" value="Haloacid_Dehalogenase"/>
    <property type="match status" value="1"/>
</dbReference>
<dbReference type="AlphaFoldDB" id="A0A5P1EXG5"/>
<comment type="cofactor">
    <cofactor evidence="1">
        <name>Mg(2+)</name>
        <dbReference type="ChEBI" id="CHEBI:18420"/>
    </cofactor>
</comment>
<dbReference type="SFLD" id="SFLDG01129">
    <property type="entry name" value="C1.5:_HAD__Beta-PGM__Phosphata"/>
    <property type="match status" value="1"/>
</dbReference>
<dbReference type="Proteomes" id="UP000243459">
    <property type="component" value="Chromosome 5"/>
</dbReference>
<evidence type="ECO:0000256" key="7">
    <source>
        <dbReference type="ARBA" id="ARBA00049369"/>
    </source>
</evidence>
<dbReference type="InterPro" id="IPR023214">
    <property type="entry name" value="HAD_sf"/>
</dbReference>
<keyword evidence="11" id="KW-1185">Reference proteome</keyword>
<dbReference type="PANTHER" id="PTHR18901">
    <property type="entry name" value="2-DEOXYGLUCOSE-6-PHOSPHATE PHOSPHATASE 2"/>
    <property type="match status" value="1"/>
</dbReference>
<accession>A0A5P1EXG5</accession>
<evidence type="ECO:0000256" key="8">
    <source>
        <dbReference type="ARBA" id="ARBA00061496"/>
    </source>
</evidence>
<dbReference type="OMA" id="IWCPHPG"/>
<dbReference type="InterPro" id="IPR006439">
    <property type="entry name" value="HAD-SF_hydro_IA"/>
</dbReference>
<evidence type="ECO:0000313" key="10">
    <source>
        <dbReference type="EMBL" id="ONK70544.1"/>
    </source>
</evidence>
<evidence type="ECO:0000256" key="2">
    <source>
        <dbReference type="ARBA" id="ARBA00022723"/>
    </source>
</evidence>
<dbReference type="Pfam" id="PF00702">
    <property type="entry name" value="Hydrolase"/>
    <property type="match status" value="1"/>
</dbReference>
<proteinExistence type="inferred from homology"/>
<dbReference type="PANTHER" id="PTHR18901:SF38">
    <property type="entry name" value="PSEUDOURIDINE-5'-PHOSPHATASE"/>
    <property type="match status" value="1"/>
</dbReference>
<feature type="region of interest" description="Disordered" evidence="9">
    <location>
        <begin position="1"/>
        <end position="48"/>
    </location>
</feature>
<dbReference type="FunFam" id="1.10.150.240:FF:000001">
    <property type="entry name" value="Haloacid dehalogenase-like hydrolase domain"/>
    <property type="match status" value="1"/>
</dbReference>
<dbReference type="InterPro" id="IPR023198">
    <property type="entry name" value="PGP-like_dom2"/>
</dbReference>
<evidence type="ECO:0000256" key="1">
    <source>
        <dbReference type="ARBA" id="ARBA00001946"/>
    </source>
</evidence>
<evidence type="ECO:0000256" key="9">
    <source>
        <dbReference type="SAM" id="MobiDB-lite"/>
    </source>
</evidence>
<keyword evidence="4" id="KW-0460">Magnesium</keyword>
<evidence type="ECO:0000256" key="3">
    <source>
        <dbReference type="ARBA" id="ARBA00022801"/>
    </source>
</evidence>
<sequence length="297" mass="33134">MRRLQTEEDEEEESTELAMPGETRARVLLPSKPGRKRRRAFKSKSHDRAHQISTMATAAAASLYSSVKPSITHVVFDMDGLLLDTEIFYSEVQEKILARFGKTFDWSLKPKLMGRKAIESAKIFVEEMGIADQLTPEGFLEEREGMLQHMFPDCKEMPGVKRLITHLHANGVPMAVATGSHKRHFALKTQNHGNIFAMMHHVVTGDDPEVKKGKPSPDCFLVAARRFETNVDPSNVLVFEDAPVGVAAAKNAGMYVVMVPDPKLDASYQKDADEVLTSLLDFNPSNWGLPPFQDAKN</sequence>
<dbReference type="InterPro" id="IPR036412">
    <property type="entry name" value="HAD-like_sf"/>
</dbReference>
<protein>
    <recommendedName>
        <fullName evidence="5">glycerol-1-phosphatase</fullName>
        <ecNumber evidence="5">3.1.3.21</ecNumber>
    </recommendedName>
</protein>
<dbReference type="Gene3D" id="1.10.150.240">
    <property type="entry name" value="Putative phosphatase, domain 2"/>
    <property type="match status" value="1"/>
</dbReference>
<dbReference type="Gene3D" id="3.40.50.1000">
    <property type="entry name" value="HAD superfamily/HAD-like"/>
    <property type="match status" value="1"/>
</dbReference>
<evidence type="ECO:0000256" key="4">
    <source>
        <dbReference type="ARBA" id="ARBA00022842"/>
    </source>
</evidence>
<comment type="catalytic activity">
    <reaction evidence="7">
        <text>sn-glycerol 1-phosphate + H2O = glycerol + phosphate</text>
        <dbReference type="Rhea" id="RHEA:46084"/>
        <dbReference type="ChEBI" id="CHEBI:15377"/>
        <dbReference type="ChEBI" id="CHEBI:17754"/>
        <dbReference type="ChEBI" id="CHEBI:43474"/>
        <dbReference type="ChEBI" id="CHEBI:57685"/>
        <dbReference type="EC" id="3.1.3.21"/>
    </reaction>
</comment>
<reference evidence="11" key="1">
    <citation type="journal article" date="2017" name="Nat. Commun.">
        <title>The asparagus genome sheds light on the origin and evolution of a young Y chromosome.</title>
        <authorList>
            <person name="Harkess A."/>
            <person name="Zhou J."/>
            <person name="Xu C."/>
            <person name="Bowers J.E."/>
            <person name="Van der Hulst R."/>
            <person name="Ayyampalayam S."/>
            <person name="Mercati F."/>
            <person name="Riccardi P."/>
            <person name="McKain M.R."/>
            <person name="Kakrana A."/>
            <person name="Tang H."/>
            <person name="Ray J."/>
            <person name="Groenendijk J."/>
            <person name="Arikit S."/>
            <person name="Mathioni S.M."/>
            <person name="Nakano M."/>
            <person name="Shan H."/>
            <person name="Telgmann-Rauber A."/>
            <person name="Kanno A."/>
            <person name="Yue Z."/>
            <person name="Chen H."/>
            <person name="Li W."/>
            <person name="Chen Y."/>
            <person name="Xu X."/>
            <person name="Zhang Y."/>
            <person name="Luo S."/>
            <person name="Chen H."/>
            <person name="Gao J."/>
            <person name="Mao Z."/>
            <person name="Pires J.C."/>
            <person name="Luo M."/>
            <person name="Kudrna D."/>
            <person name="Wing R.A."/>
            <person name="Meyers B.C."/>
            <person name="Yi K."/>
            <person name="Kong H."/>
            <person name="Lavrijsen P."/>
            <person name="Sunseri F."/>
            <person name="Falavigna A."/>
            <person name="Ye Y."/>
            <person name="Leebens-Mack J.H."/>
            <person name="Chen G."/>
        </authorList>
    </citation>
    <scope>NUCLEOTIDE SEQUENCE [LARGE SCALE GENOMIC DNA]</scope>
    <source>
        <strain evidence="11">cv. DH0086</strain>
    </source>
</reference>
<dbReference type="EC" id="3.1.3.21" evidence="5"/>
<dbReference type="CDD" id="cd07529">
    <property type="entry name" value="HAD_AtGPP-like"/>
    <property type="match status" value="1"/>
</dbReference>
<dbReference type="NCBIfam" id="TIGR01509">
    <property type="entry name" value="HAD-SF-IA-v3"/>
    <property type="match status" value="1"/>
</dbReference>
<dbReference type="FunFam" id="3.40.50.1000:FF:000055">
    <property type="entry name" value="Haloacid dehalogenase-like hydrolase family protein"/>
    <property type="match status" value="1"/>
</dbReference>
<gene>
    <name evidence="10" type="ORF">A4U43_C05F34810</name>
</gene>
<comment type="similarity">
    <text evidence="8">Belongs to the HAD-like hydrolase superfamily. DOG/GPP family.</text>
</comment>
<dbReference type="EMBL" id="CM007385">
    <property type="protein sequence ID" value="ONK70544.1"/>
    <property type="molecule type" value="Genomic_DNA"/>
</dbReference>
<dbReference type="SUPFAM" id="SSF56784">
    <property type="entry name" value="HAD-like"/>
    <property type="match status" value="1"/>
</dbReference>
<name>A0A5P1EXG5_ASPOF</name>
<comment type="catalytic activity">
    <reaction evidence="6">
        <text>sn-glycerol 3-phosphate + H2O = glycerol + phosphate</text>
        <dbReference type="Rhea" id="RHEA:66372"/>
        <dbReference type="ChEBI" id="CHEBI:15377"/>
        <dbReference type="ChEBI" id="CHEBI:17754"/>
        <dbReference type="ChEBI" id="CHEBI:43474"/>
        <dbReference type="ChEBI" id="CHEBI:57597"/>
        <dbReference type="EC" id="3.1.3.21"/>
    </reaction>
</comment>
<evidence type="ECO:0000256" key="6">
    <source>
        <dbReference type="ARBA" id="ARBA00048354"/>
    </source>
</evidence>
<dbReference type="InterPro" id="IPR045228">
    <property type="entry name" value="Gpp1/Gpp2-like"/>
</dbReference>
<evidence type="ECO:0000313" key="11">
    <source>
        <dbReference type="Proteomes" id="UP000243459"/>
    </source>
</evidence>
<dbReference type="GO" id="GO:0006114">
    <property type="term" value="P:glycerol biosynthetic process"/>
    <property type="evidence" value="ECO:0007669"/>
    <property type="project" value="UniProtKB-ARBA"/>
</dbReference>
<feature type="compositionally biased region" description="Basic residues" evidence="9">
    <location>
        <begin position="33"/>
        <end position="43"/>
    </location>
</feature>
<dbReference type="GO" id="GO:0043136">
    <property type="term" value="F:sn-glycerol 3-phosphatase activity"/>
    <property type="evidence" value="ECO:0007669"/>
    <property type="project" value="TreeGrafter"/>
</dbReference>
<keyword evidence="2" id="KW-0479">Metal-binding</keyword>
<organism evidence="10 11">
    <name type="scientific">Asparagus officinalis</name>
    <name type="common">Garden asparagus</name>
    <dbReference type="NCBI Taxonomy" id="4686"/>
    <lineage>
        <taxon>Eukaryota</taxon>
        <taxon>Viridiplantae</taxon>
        <taxon>Streptophyta</taxon>
        <taxon>Embryophyta</taxon>
        <taxon>Tracheophyta</taxon>
        <taxon>Spermatophyta</taxon>
        <taxon>Magnoliopsida</taxon>
        <taxon>Liliopsida</taxon>
        <taxon>Asparagales</taxon>
        <taxon>Asparagaceae</taxon>
        <taxon>Asparagoideae</taxon>
        <taxon>Asparagus</taxon>
    </lineage>
</organism>
<dbReference type="Gramene" id="ONK70544">
    <property type="protein sequence ID" value="ONK70544"/>
    <property type="gene ID" value="A4U43_C05F34810"/>
</dbReference>
<keyword evidence="3" id="KW-0378">Hydrolase</keyword>
<evidence type="ECO:0000256" key="5">
    <source>
        <dbReference type="ARBA" id="ARBA00038981"/>
    </source>
</evidence>
<dbReference type="GO" id="GO:0046872">
    <property type="term" value="F:metal ion binding"/>
    <property type="evidence" value="ECO:0007669"/>
    <property type="project" value="UniProtKB-KW"/>
</dbReference>